<dbReference type="EMBL" id="FORR01000007">
    <property type="protein sequence ID" value="SFJ32261.1"/>
    <property type="molecule type" value="Genomic_DNA"/>
</dbReference>
<proteinExistence type="predicted"/>
<dbReference type="GO" id="GO:0016740">
    <property type="term" value="F:transferase activity"/>
    <property type="evidence" value="ECO:0007669"/>
    <property type="project" value="UniProtKB-ARBA"/>
</dbReference>
<protein>
    <submittedName>
        <fullName evidence="2">Lipoate-protein ligase A</fullName>
    </submittedName>
</protein>
<reference evidence="2 3" key="1">
    <citation type="submission" date="2016-10" db="EMBL/GenBank/DDBJ databases">
        <authorList>
            <person name="de Groot N.N."/>
        </authorList>
    </citation>
    <scope>NUCLEOTIDE SEQUENCE [LARGE SCALE GENOMIC DNA]</scope>
    <source>
        <strain evidence="2 3">DSM 44778</strain>
    </source>
</reference>
<feature type="domain" description="BPL/LPL catalytic" evidence="1">
    <location>
        <begin position="33"/>
        <end position="242"/>
    </location>
</feature>
<dbReference type="PROSITE" id="PS51733">
    <property type="entry name" value="BPL_LPL_CATALYTIC"/>
    <property type="match status" value="1"/>
</dbReference>
<gene>
    <name evidence="2" type="ORF">SAMN05421852_107131</name>
</gene>
<keyword evidence="3" id="KW-1185">Reference proteome</keyword>
<evidence type="ECO:0000313" key="3">
    <source>
        <dbReference type="Proteomes" id="UP000199545"/>
    </source>
</evidence>
<dbReference type="SUPFAM" id="SSF55681">
    <property type="entry name" value="Class II aaRS and biotin synthetases"/>
    <property type="match status" value="1"/>
</dbReference>
<dbReference type="Gene3D" id="3.30.930.10">
    <property type="entry name" value="Bira Bifunctional Protein, Domain 2"/>
    <property type="match status" value="1"/>
</dbReference>
<evidence type="ECO:0000313" key="2">
    <source>
        <dbReference type="EMBL" id="SFJ32261.1"/>
    </source>
</evidence>
<dbReference type="GO" id="GO:0016874">
    <property type="term" value="F:ligase activity"/>
    <property type="evidence" value="ECO:0007669"/>
    <property type="project" value="UniProtKB-KW"/>
</dbReference>
<dbReference type="Pfam" id="PF21948">
    <property type="entry name" value="LplA-B_cat"/>
    <property type="match status" value="1"/>
</dbReference>
<dbReference type="InterPro" id="IPR045864">
    <property type="entry name" value="aa-tRNA-synth_II/BPL/LPL"/>
</dbReference>
<name>A0A1I3QG08_9BACL</name>
<dbReference type="GO" id="GO:0140096">
    <property type="term" value="F:catalytic activity, acting on a protein"/>
    <property type="evidence" value="ECO:0007669"/>
    <property type="project" value="UniProtKB-ARBA"/>
</dbReference>
<keyword evidence="2" id="KW-0436">Ligase</keyword>
<dbReference type="Proteomes" id="UP000199545">
    <property type="component" value="Unassembled WGS sequence"/>
</dbReference>
<dbReference type="InterPro" id="IPR004143">
    <property type="entry name" value="BPL_LPL_catalytic"/>
</dbReference>
<dbReference type="AlphaFoldDB" id="A0A1I3QG08"/>
<dbReference type="InterPro" id="IPR050664">
    <property type="entry name" value="Octanoyltrans_LipM/LipL"/>
</dbReference>
<dbReference type="PANTHER" id="PTHR43679:SF2">
    <property type="entry name" value="OCTANOYL-[GCVH]:PROTEIN N-OCTANOYLTRANSFERASE"/>
    <property type="match status" value="1"/>
</dbReference>
<organism evidence="2 3">
    <name type="scientific">Thermoflavimicrobium dichotomicum</name>
    <dbReference type="NCBI Taxonomy" id="46223"/>
    <lineage>
        <taxon>Bacteria</taxon>
        <taxon>Bacillati</taxon>
        <taxon>Bacillota</taxon>
        <taxon>Bacilli</taxon>
        <taxon>Bacillales</taxon>
        <taxon>Thermoactinomycetaceae</taxon>
        <taxon>Thermoflavimicrobium</taxon>
    </lineage>
</organism>
<dbReference type="STRING" id="46223.SAMN05421852_107131"/>
<evidence type="ECO:0000259" key="1">
    <source>
        <dbReference type="PROSITE" id="PS51733"/>
    </source>
</evidence>
<dbReference type="CDD" id="cd16443">
    <property type="entry name" value="LplA"/>
    <property type="match status" value="1"/>
</dbReference>
<dbReference type="PANTHER" id="PTHR43679">
    <property type="entry name" value="OCTANOYLTRANSFERASE LIPM-RELATED"/>
    <property type="match status" value="1"/>
</dbReference>
<dbReference type="GO" id="GO:0009249">
    <property type="term" value="P:protein lipoylation"/>
    <property type="evidence" value="ECO:0007669"/>
    <property type="project" value="UniProtKB-ARBA"/>
</dbReference>
<accession>A0A1I3QG08</accession>
<sequence length="272" mass="31057">MQLQEWRYIPYKKYSPAWNMAIDEAIMIAHREGKVPPTLRFYGWNPASLTIGYFQKVEKEVDREELYKRGLGFVRRMTGGRAVLHDQELTYSVVVSEGHPMIPSTVSESYRVISQGLVAGFQELGMDAYMSLPKKRPTMTSAACFDSPSDYELVLEGKKVAGSAQVRKHGIVLQHGSILLDLDIDLLFSVLRFPSERVRERLKASFTEKAVAINDLRSEKVTIKEVIAAFEKGFAKGMGIRLKKEALTPYEEELAHQLVEEKYGHDRWNLQR</sequence>